<dbReference type="OrthoDB" id="9807293at2"/>
<proteinExistence type="inferred from homology"/>
<keyword evidence="10" id="KW-1185">Reference proteome</keyword>
<evidence type="ECO:0000256" key="7">
    <source>
        <dbReference type="RuleBase" id="RU000477"/>
    </source>
</evidence>
<keyword evidence="5 8" id="KW-1133">Transmembrane helix</keyword>
<dbReference type="EMBL" id="CP021106">
    <property type="protein sequence ID" value="ARO88636.1"/>
    <property type="molecule type" value="Genomic_DNA"/>
</dbReference>
<dbReference type="InterPro" id="IPR023271">
    <property type="entry name" value="Aquaporin-like"/>
</dbReference>
<dbReference type="GO" id="GO:0005886">
    <property type="term" value="C:plasma membrane"/>
    <property type="evidence" value="ECO:0007669"/>
    <property type="project" value="TreeGrafter"/>
</dbReference>
<dbReference type="Gene3D" id="1.20.1080.10">
    <property type="entry name" value="Glycerol uptake facilitator protein"/>
    <property type="match status" value="1"/>
</dbReference>
<evidence type="ECO:0000256" key="2">
    <source>
        <dbReference type="ARBA" id="ARBA00006175"/>
    </source>
</evidence>
<dbReference type="Proteomes" id="UP000012179">
    <property type="component" value="Chromosome"/>
</dbReference>
<dbReference type="AlphaFoldDB" id="A0A1W6SS68"/>
<comment type="similarity">
    <text evidence="2 7">Belongs to the MIP/aquaporin (TC 1.A.8) family.</text>
</comment>
<evidence type="ECO:0000313" key="10">
    <source>
        <dbReference type="Proteomes" id="UP000012179"/>
    </source>
</evidence>
<dbReference type="SUPFAM" id="SSF81338">
    <property type="entry name" value="Aquaporin-like"/>
    <property type="match status" value="1"/>
</dbReference>
<dbReference type="RefSeq" id="WP_004179395.1">
    <property type="nucleotide sequence ID" value="NZ_CP021106.3"/>
</dbReference>
<dbReference type="InterPro" id="IPR000425">
    <property type="entry name" value="MIP"/>
</dbReference>
<reference evidence="9 10" key="1">
    <citation type="journal article" date="2015" name="Int. J. Syst. Evol. Microbiol.">
        <title>Nitrosospira lacus sp. nov., a psychrotolerant, ammonia-oxidizing bacterium from sandy lake sediment.</title>
        <authorList>
            <person name="Urakawa H."/>
            <person name="Garcia J.C."/>
            <person name="Nielsen J.L."/>
            <person name="Le V.Q."/>
            <person name="Kozlowski J.A."/>
            <person name="Stein L.Y."/>
            <person name="Lim C.K."/>
            <person name="Pommerening-Roser A."/>
            <person name="Martens-Habbena W."/>
            <person name="Stahl D.A."/>
            <person name="Klotz M.G."/>
        </authorList>
    </citation>
    <scope>NUCLEOTIDE SEQUENCE [LARGE SCALE GENOMIC DNA]</scope>
    <source>
        <strain evidence="9 10">APG3</strain>
    </source>
</reference>
<evidence type="ECO:0000256" key="5">
    <source>
        <dbReference type="ARBA" id="ARBA00022989"/>
    </source>
</evidence>
<dbReference type="PANTHER" id="PTHR43829:SF9">
    <property type="entry name" value="AQUAPORIN-9"/>
    <property type="match status" value="1"/>
</dbReference>
<evidence type="ECO:0000256" key="8">
    <source>
        <dbReference type="SAM" id="Phobius"/>
    </source>
</evidence>
<feature type="transmembrane region" description="Helical" evidence="8">
    <location>
        <begin position="165"/>
        <end position="188"/>
    </location>
</feature>
<gene>
    <name evidence="9" type="ORF">EBAPG3_013130</name>
</gene>
<dbReference type="NCBIfam" id="TIGR00861">
    <property type="entry name" value="MIP"/>
    <property type="match status" value="1"/>
</dbReference>
<comment type="subcellular location">
    <subcellularLocation>
        <location evidence="1">Membrane</location>
        <topology evidence="1">Multi-pass membrane protein</topology>
    </subcellularLocation>
</comment>
<evidence type="ECO:0000256" key="6">
    <source>
        <dbReference type="ARBA" id="ARBA00023136"/>
    </source>
</evidence>
<evidence type="ECO:0000313" key="9">
    <source>
        <dbReference type="EMBL" id="ARO88636.1"/>
    </source>
</evidence>
<keyword evidence="3 7" id="KW-0813">Transport</keyword>
<evidence type="ECO:0000256" key="3">
    <source>
        <dbReference type="ARBA" id="ARBA00022448"/>
    </source>
</evidence>
<dbReference type="Pfam" id="PF00230">
    <property type="entry name" value="MIP"/>
    <property type="match status" value="1"/>
</dbReference>
<dbReference type="InterPro" id="IPR050363">
    <property type="entry name" value="MIP/Aquaporin"/>
</dbReference>
<dbReference type="GO" id="GO:0015254">
    <property type="term" value="F:glycerol channel activity"/>
    <property type="evidence" value="ECO:0007669"/>
    <property type="project" value="TreeGrafter"/>
</dbReference>
<dbReference type="PRINTS" id="PR00783">
    <property type="entry name" value="MINTRINSICP"/>
</dbReference>
<keyword evidence="4 7" id="KW-0812">Transmembrane</keyword>
<dbReference type="eggNOG" id="COG0580">
    <property type="taxonomic scope" value="Bacteria"/>
</dbReference>
<dbReference type="KEGG" id="nlc:EBAPG3_013130"/>
<protein>
    <submittedName>
        <fullName evidence="9">Aquaporin</fullName>
    </submittedName>
</protein>
<organism evidence="9 10">
    <name type="scientific">Nitrosospira lacus</name>
    <dbReference type="NCBI Taxonomy" id="1288494"/>
    <lineage>
        <taxon>Bacteria</taxon>
        <taxon>Pseudomonadati</taxon>
        <taxon>Pseudomonadota</taxon>
        <taxon>Betaproteobacteria</taxon>
        <taxon>Nitrosomonadales</taxon>
        <taxon>Nitrosomonadaceae</taxon>
        <taxon>Nitrosospira</taxon>
    </lineage>
</organism>
<name>A0A1W6SS68_9PROT</name>
<feature type="transmembrane region" description="Helical" evidence="8">
    <location>
        <begin position="36"/>
        <end position="55"/>
    </location>
</feature>
<feature type="transmembrane region" description="Helical" evidence="8">
    <location>
        <begin position="85"/>
        <end position="104"/>
    </location>
</feature>
<sequence length="234" mass="24304">MTPFFGELIGTCLLVVLGNGVVANVVLSRTKGNNSGWIAITLGWGIAVFVGVYAVSSVSGAHINPAASIALAAAGKFAWGDVPTYIAGQMLGAMIGALIVWVTYRQHFEQTSDANAKLSAFCTGPAIRNPFNNLVSEIVGTFILVFGILHMVAPQSSLGSLDALPAALLVFGIGLSLGGTTGFAINPARDLGPRIMHAILPIPNKRDSDWGYAYIPVVGPIIGGLLAVSIFKLL</sequence>
<dbReference type="PANTHER" id="PTHR43829">
    <property type="entry name" value="AQUAPORIN OR AQUAGLYCEROPORIN RELATED"/>
    <property type="match status" value="1"/>
</dbReference>
<feature type="transmembrane region" description="Helical" evidence="8">
    <location>
        <begin position="6"/>
        <end position="27"/>
    </location>
</feature>
<feature type="transmembrane region" description="Helical" evidence="8">
    <location>
        <begin position="209"/>
        <end position="231"/>
    </location>
</feature>
<evidence type="ECO:0000256" key="1">
    <source>
        <dbReference type="ARBA" id="ARBA00004141"/>
    </source>
</evidence>
<evidence type="ECO:0000256" key="4">
    <source>
        <dbReference type="ARBA" id="ARBA00022692"/>
    </source>
</evidence>
<accession>A0A1W6SS68</accession>
<keyword evidence="6 8" id="KW-0472">Membrane</keyword>
<feature type="transmembrane region" description="Helical" evidence="8">
    <location>
        <begin position="134"/>
        <end position="153"/>
    </location>
</feature>